<feature type="region of interest" description="Disordered" evidence="6">
    <location>
        <begin position="1"/>
        <end position="71"/>
    </location>
</feature>
<evidence type="ECO:0000256" key="6">
    <source>
        <dbReference type="SAM" id="MobiDB-lite"/>
    </source>
</evidence>
<proteinExistence type="inferred from homology"/>
<gene>
    <name evidence="10" type="primary">LOC100373452</name>
</gene>
<evidence type="ECO:0000259" key="8">
    <source>
        <dbReference type="Pfam" id="PF07540"/>
    </source>
</evidence>
<keyword evidence="9" id="KW-1185">Reference proteome</keyword>
<dbReference type="Proteomes" id="UP000694865">
    <property type="component" value="Unplaced"/>
</dbReference>
<feature type="compositionally biased region" description="Polar residues" evidence="6">
    <location>
        <begin position="39"/>
        <end position="48"/>
    </location>
</feature>
<dbReference type="PANTHER" id="PTHR14428:SF5">
    <property type="entry name" value="NUCLEOLAR COMPLEX PROTEIN 3 HOMOLOG"/>
    <property type="match status" value="1"/>
</dbReference>
<dbReference type="Pfam" id="PF07540">
    <property type="entry name" value="NOC3p"/>
    <property type="match status" value="1"/>
</dbReference>
<keyword evidence="4" id="KW-0539">Nucleus</keyword>
<evidence type="ECO:0000259" key="7">
    <source>
        <dbReference type="Pfam" id="PF03914"/>
    </source>
</evidence>
<keyword evidence="3" id="KW-0175">Coiled coil</keyword>
<dbReference type="InterPro" id="IPR011501">
    <property type="entry name" value="Noc3_N"/>
</dbReference>
<comment type="similarity">
    <text evidence="2 5">Belongs to the CBF/MAK21 family.</text>
</comment>
<reference evidence="10" key="1">
    <citation type="submission" date="2025-08" db="UniProtKB">
        <authorList>
            <consortium name="RefSeq"/>
        </authorList>
    </citation>
    <scope>IDENTIFICATION</scope>
    <source>
        <tissue evidence="10">Testes</tissue>
    </source>
</reference>
<organism evidence="9 10">
    <name type="scientific">Saccoglossus kowalevskii</name>
    <name type="common">Acorn worm</name>
    <dbReference type="NCBI Taxonomy" id="10224"/>
    <lineage>
        <taxon>Eukaryota</taxon>
        <taxon>Metazoa</taxon>
        <taxon>Hemichordata</taxon>
        <taxon>Enteropneusta</taxon>
        <taxon>Harrimaniidae</taxon>
        <taxon>Saccoglossus</taxon>
    </lineage>
</organism>
<accession>A0ABM0N0D9</accession>
<comment type="subcellular location">
    <subcellularLocation>
        <location evidence="1 5">Nucleus</location>
        <location evidence="1 5">Nucleolus</location>
    </subcellularLocation>
</comment>
<dbReference type="Pfam" id="PF03914">
    <property type="entry name" value="CBF"/>
    <property type="match status" value="1"/>
</dbReference>
<dbReference type="InterPro" id="IPR016903">
    <property type="entry name" value="Nucleolar_cplx-assoc_3"/>
</dbReference>
<protein>
    <recommendedName>
        <fullName evidence="5">Nucleolar complex protein 3 homolog</fullName>
        <shortName evidence="5">NOC3 protein homolog</shortName>
    </recommendedName>
</protein>
<feature type="compositionally biased region" description="Gly residues" evidence="6">
    <location>
        <begin position="1"/>
        <end position="10"/>
    </location>
</feature>
<evidence type="ECO:0000313" key="9">
    <source>
        <dbReference type="Proteomes" id="UP000694865"/>
    </source>
</evidence>
<dbReference type="SUPFAM" id="SSF48371">
    <property type="entry name" value="ARM repeat"/>
    <property type="match status" value="1"/>
</dbReference>
<evidence type="ECO:0000256" key="4">
    <source>
        <dbReference type="ARBA" id="ARBA00023242"/>
    </source>
</evidence>
<evidence type="ECO:0000256" key="1">
    <source>
        <dbReference type="ARBA" id="ARBA00004604"/>
    </source>
</evidence>
<evidence type="ECO:0000256" key="2">
    <source>
        <dbReference type="ARBA" id="ARBA00007797"/>
    </source>
</evidence>
<evidence type="ECO:0000256" key="3">
    <source>
        <dbReference type="ARBA" id="ARBA00023054"/>
    </source>
</evidence>
<dbReference type="PIRSF" id="PIRSF028977">
    <property type="entry name" value="Nucleolar_complex_p3"/>
    <property type="match status" value="1"/>
</dbReference>
<feature type="domain" description="CCAAT-binding factor" evidence="7">
    <location>
        <begin position="549"/>
        <end position="701"/>
    </location>
</feature>
<feature type="compositionally biased region" description="Polar residues" evidence="6">
    <location>
        <begin position="97"/>
        <end position="108"/>
    </location>
</feature>
<evidence type="ECO:0000256" key="5">
    <source>
        <dbReference type="PIRNR" id="PIRNR028977"/>
    </source>
</evidence>
<dbReference type="GeneID" id="100373452"/>
<evidence type="ECO:0000313" key="10">
    <source>
        <dbReference type="RefSeq" id="XP_006825730.1"/>
    </source>
</evidence>
<dbReference type="InterPro" id="IPR016024">
    <property type="entry name" value="ARM-type_fold"/>
</dbReference>
<dbReference type="PANTHER" id="PTHR14428">
    <property type="entry name" value="NUCLEOLAR COMPLEX PROTEIN 3"/>
    <property type="match status" value="1"/>
</dbReference>
<sequence length="835" mass="95688">MAKGKSGGGKLSAVKRNNIKQTKVNKQKKGKVKCDGSTLPKSPSTPSGKKQKYDKYARNDIGFYGNSDEDDVKGDHLLEDEDLEFFESVDTDLSFLSNIDTSESPASRRSQKRKFQDDSDVEEEFEQIPRTSFTNDSSKKFKALLPIKHKKGIELQWGERDIQHEEVEVEGNNNEEKVVETVEPLTPVSTVELFARRQQKILERKQQIASLASMIVEDPENSTKQLKDLRILLDESDPDVVVTVRKLVMVSLVEVFQDIVPSYRIRELSETEQNKQVSKDVKRVRDFEQNLLKNYRLYLEKLERALRGYKKRERSKKKGQGNESLPPKALQGLKEVAARCMCTLMTTLTHFNYRSNIISVIVPYTLDKNQLVSDLCCSSVRQLFKEDPLGEASLDAVKVITRIVKAKNCNVKSKVLDTFLSLKIKDVDLNVDAGEDKKSKLMAKKEKIKKMSRQERRRSKRADKLEKELLETAASENKKRKQYLQTEIIKMVFAIYFRILKRAETSSLLPSVLEGLAKFAHLINVEFFDDLVKVLHELIQSGDLSRRESLHCILTAFHILSGQGQVLNIDPLKFYSHLYKMLFELHLGMTTKDVPIALKCLDVMINKRRKQVTLQRVLAFTKRLCVLALHVFPNAALGLLAAVRSFLQMHTKCDVLLDNDSTGSGVYLAELQEPEHCNAHNTTLWELYLLKRHYHPYVQKYSSHLCKGAPIQGIGSLSPELVRKSPSVLYEIYDPLQMAFNPPIQPPVKQQRKKFSAPERPFLQRTIQAEIDKAIVGMPEEKLAKMDFSACLPYMKTLNKKQTIERVKRIKSKKTKVLPKKPSKIIKTRRKKQKV</sequence>
<dbReference type="RefSeq" id="XP_006825730.1">
    <property type="nucleotide sequence ID" value="XM_006825667.1"/>
</dbReference>
<feature type="region of interest" description="Disordered" evidence="6">
    <location>
        <begin position="813"/>
        <end position="835"/>
    </location>
</feature>
<dbReference type="InterPro" id="IPR005612">
    <property type="entry name" value="CCAAT-binding_factor"/>
</dbReference>
<feature type="domain" description="Nucleolar complex-associated protein 3 N-terminal" evidence="8">
    <location>
        <begin position="204"/>
        <end position="298"/>
    </location>
</feature>
<feature type="region of interest" description="Disordered" evidence="6">
    <location>
        <begin position="97"/>
        <end position="132"/>
    </location>
</feature>
<name>A0ABM0N0D9_SACKO</name>